<evidence type="ECO:0000256" key="3">
    <source>
        <dbReference type="PROSITE-ProRule" id="PRU00023"/>
    </source>
</evidence>
<dbReference type="Pfam" id="PF12796">
    <property type="entry name" value="Ank_2"/>
    <property type="match status" value="2"/>
</dbReference>
<feature type="repeat" description="ANK" evidence="3">
    <location>
        <begin position="187"/>
        <end position="219"/>
    </location>
</feature>
<reference evidence="4" key="1">
    <citation type="submission" date="2006-10" db="EMBL/GenBank/DDBJ databases">
        <authorList>
            <person name="Amadeo P."/>
            <person name="Zhao Q."/>
            <person name="Wortman J."/>
            <person name="Fraser-Liggett C."/>
            <person name="Carlton J."/>
        </authorList>
    </citation>
    <scope>NUCLEOTIDE SEQUENCE</scope>
    <source>
        <strain evidence="4">G3</strain>
    </source>
</reference>
<feature type="repeat" description="ANK" evidence="3">
    <location>
        <begin position="349"/>
        <end position="381"/>
    </location>
</feature>
<dbReference type="OrthoDB" id="426293at2759"/>
<dbReference type="PROSITE" id="PS50088">
    <property type="entry name" value="ANK_REPEAT"/>
    <property type="match status" value="2"/>
</dbReference>
<dbReference type="eggNOG" id="KOG0504">
    <property type="taxonomic scope" value="Eukaryota"/>
</dbReference>
<dbReference type="Gene3D" id="1.25.40.20">
    <property type="entry name" value="Ankyrin repeat-containing domain"/>
    <property type="match status" value="2"/>
</dbReference>
<dbReference type="AlphaFoldDB" id="A2DX15"/>
<dbReference type="SUPFAM" id="SSF48403">
    <property type="entry name" value="Ankyrin repeat"/>
    <property type="match status" value="1"/>
</dbReference>
<dbReference type="KEGG" id="tva:4773042"/>
<dbReference type="RefSeq" id="XP_001327265.1">
    <property type="nucleotide sequence ID" value="XM_001327230.1"/>
</dbReference>
<dbReference type="InterPro" id="IPR050663">
    <property type="entry name" value="Ankyrin-SOCS_Box"/>
</dbReference>
<dbReference type="InterPro" id="IPR002110">
    <property type="entry name" value="Ankyrin_rpt"/>
</dbReference>
<keyword evidence="2 3" id="KW-0040">ANK repeat</keyword>
<dbReference type="PANTHER" id="PTHR24193">
    <property type="entry name" value="ANKYRIN REPEAT PROTEIN"/>
    <property type="match status" value="1"/>
</dbReference>
<sequence>MISIDLHDSVNRFDMFLDTGSILSFLTLDELCCTASRVKFTNDLVSKLISPTFDECNEYDKIKLLKSIRLSTKDKLHENVKLFENILNELNIPILTTFFNSIKVHLQQTRVNIARKSSAKRVNLYQYNARKKDTFSFGEFKSKPDNWNPPTELESLFLNYVSEGNNQQLEEILQSNPHFNIYCEDNDQRNAILIACEKGNLSTVKLLYDHGFNVNRASSEGFYAIHVAAYYNMFEIFKFLVLKNAKIDIIIEPCIKLIDFAVIGNAFDVFKYLTNEVNMQIDRASIQLAANTCSRDIFDLIFTKCNESTELLKKISPTLFLLALHNSNIDALDYLIDEQGVDLNAQDETGKTPLMIAIENKQIEVVKYLIQKGADVYIRIKFDDVKDALYFAVKVGNIEILLELFLAGAEIDNYNRLIEVAEENNNLEMVHYLEANRNN</sequence>
<dbReference type="VEuPathDB" id="TrichDB:TVAGG3_0185080"/>
<dbReference type="EMBL" id="DS113261">
    <property type="protein sequence ID" value="EAY15042.1"/>
    <property type="molecule type" value="Genomic_DNA"/>
</dbReference>
<accession>A2DX15</accession>
<evidence type="ECO:0000256" key="1">
    <source>
        <dbReference type="ARBA" id="ARBA00022737"/>
    </source>
</evidence>
<dbReference type="STRING" id="5722.A2DX15"/>
<evidence type="ECO:0000313" key="5">
    <source>
        <dbReference type="Proteomes" id="UP000001542"/>
    </source>
</evidence>
<dbReference type="SMR" id="A2DX15"/>
<dbReference type="VEuPathDB" id="TrichDB:TVAG_019420"/>
<reference evidence="4" key="2">
    <citation type="journal article" date="2007" name="Science">
        <title>Draft genome sequence of the sexually transmitted pathogen Trichomonas vaginalis.</title>
        <authorList>
            <person name="Carlton J.M."/>
            <person name="Hirt R.P."/>
            <person name="Silva J.C."/>
            <person name="Delcher A.L."/>
            <person name="Schatz M."/>
            <person name="Zhao Q."/>
            <person name="Wortman J.R."/>
            <person name="Bidwell S.L."/>
            <person name="Alsmark U.C.M."/>
            <person name="Besteiro S."/>
            <person name="Sicheritz-Ponten T."/>
            <person name="Noel C.J."/>
            <person name="Dacks J.B."/>
            <person name="Foster P.G."/>
            <person name="Simillion C."/>
            <person name="Van de Peer Y."/>
            <person name="Miranda-Saavedra D."/>
            <person name="Barton G.J."/>
            <person name="Westrop G.D."/>
            <person name="Mueller S."/>
            <person name="Dessi D."/>
            <person name="Fiori P.L."/>
            <person name="Ren Q."/>
            <person name="Paulsen I."/>
            <person name="Zhang H."/>
            <person name="Bastida-Corcuera F.D."/>
            <person name="Simoes-Barbosa A."/>
            <person name="Brown M.T."/>
            <person name="Hayes R.D."/>
            <person name="Mukherjee M."/>
            <person name="Okumura C.Y."/>
            <person name="Schneider R."/>
            <person name="Smith A.J."/>
            <person name="Vanacova S."/>
            <person name="Villalvazo M."/>
            <person name="Haas B.J."/>
            <person name="Pertea M."/>
            <person name="Feldblyum T.V."/>
            <person name="Utterback T.R."/>
            <person name="Shu C.L."/>
            <person name="Osoegawa K."/>
            <person name="de Jong P.J."/>
            <person name="Hrdy I."/>
            <person name="Horvathova L."/>
            <person name="Zubacova Z."/>
            <person name="Dolezal P."/>
            <person name="Malik S.B."/>
            <person name="Logsdon J.M. Jr."/>
            <person name="Henze K."/>
            <person name="Gupta A."/>
            <person name="Wang C.C."/>
            <person name="Dunne R.L."/>
            <person name="Upcroft J.A."/>
            <person name="Upcroft P."/>
            <person name="White O."/>
            <person name="Salzberg S.L."/>
            <person name="Tang P."/>
            <person name="Chiu C.-H."/>
            <person name="Lee Y.-S."/>
            <person name="Embley T.M."/>
            <person name="Coombs G.H."/>
            <person name="Mottram J.C."/>
            <person name="Tachezy J."/>
            <person name="Fraser-Liggett C.M."/>
            <person name="Johnson P.J."/>
        </authorList>
    </citation>
    <scope>NUCLEOTIDE SEQUENCE [LARGE SCALE GENOMIC DNA]</scope>
    <source>
        <strain evidence="4">G3</strain>
    </source>
</reference>
<gene>
    <name evidence="4" type="ORF">TVAG_019420</name>
</gene>
<dbReference type="InParanoid" id="A2DX15"/>
<dbReference type="Proteomes" id="UP000001542">
    <property type="component" value="Unassembled WGS sequence"/>
</dbReference>
<evidence type="ECO:0000256" key="2">
    <source>
        <dbReference type="ARBA" id="ARBA00023043"/>
    </source>
</evidence>
<dbReference type="PROSITE" id="PS50297">
    <property type="entry name" value="ANK_REP_REGION"/>
    <property type="match status" value="1"/>
</dbReference>
<protein>
    <submittedName>
        <fullName evidence="4">Uncharacterized protein</fullName>
    </submittedName>
</protein>
<dbReference type="SMART" id="SM00248">
    <property type="entry name" value="ANK"/>
    <property type="match status" value="5"/>
</dbReference>
<keyword evidence="1" id="KW-0677">Repeat</keyword>
<evidence type="ECO:0000313" key="4">
    <source>
        <dbReference type="EMBL" id="EAY15042.1"/>
    </source>
</evidence>
<dbReference type="InterPro" id="IPR036770">
    <property type="entry name" value="Ankyrin_rpt-contain_sf"/>
</dbReference>
<dbReference type="PANTHER" id="PTHR24193:SF121">
    <property type="entry name" value="ADA2A-CONTAINING COMPLEX COMPONENT 3, ISOFORM D"/>
    <property type="match status" value="1"/>
</dbReference>
<name>A2DX15_TRIV3</name>
<keyword evidence="5" id="KW-1185">Reference proteome</keyword>
<organism evidence="4 5">
    <name type="scientific">Trichomonas vaginalis (strain ATCC PRA-98 / G3)</name>
    <dbReference type="NCBI Taxonomy" id="412133"/>
    <lineage>
        <taxon>Eukaryota</taxon>
        <taxon>Metamonada</taxon>
        <taxon>Parabasalia</taxon>
        <taxon>Trichomonadida</taxon>
        <taxon>Trichomonadidae</taxon>
        <taxon>Trichomonas</taxon>
    </lineage>
</organism>
<proteinExistence type="predicted"/>